<dbReference type="SUPFAM" id="SSF53850">
    <property type="entry name" value="Periplasmic binding protein-like II"/>
    <property type="match status" value="1"/>
</dbReference>
<protein>
    <submittedName>
        <fullName evidence="2">Glycine/betaine ABC transporter substrate-binding protein</fullName>
    </submittedName>
</protein>
<accession>A0AA41R0I7</accession>
<dbReference type="InterPro" id="IPR007210">
    <property type="entry name" value="ABC_Gly_betaine_transp_sub-bd"/>
</dbReference>
<evidence type="ECO:0000313" key="2">
    <source>
        <dbReference type="EMBL" id="MCJ8499674.1"/>
    </source>
</evidence>
<organism evidence="2 3">
    <name type="scientific">Desulfatitalea alkaliphila</name>
    <dbReference type="NCBI Taxonomy" id="2929485"/>
    <lineage>
        <taxon>Bacteria</taxon>
        <taxon>Pseudomonadati</taxon>
        <taxon>Thermodesulfobacteriota</taxon>
        <taxon>Desulfobacteria</taxon>
        <taxon>Desulfobacterales</taxon>
        <taxon>Desulfosarcinaceae</taxon>
        <taxon>Desulfatitalea</taxon>
    </lineage>
</organism>
<keyword evidence="3" id="KW-1185">Reference proteome</keyword>
<evidence type="ECO:0000313" key="3">
    <source>
        <dbReference type="Proteomes" id="UP001165427"/>
    </source>
</evidence>
<dbReference type="AlphaFoldDB" id="A0AA41R0I7"/>
<dbReference type="GO" id="GO:0043190">
    <property type="term" value="C:ATP-binding cassette (ABC) transporter complex"/>
    <property type="evidence" value="ECO:0007669"/>
    <property type="project" value="InterPro"/>
</dbReference>
<comment type="caution">
    <text evidence="2">The sequence shown here is derived from an EMBL/GenBank/DDBJ whole genome shotgun (WGS) entry which is preliminary data.</text>
</comment>
<dbReference type="Gene3D" id="3.40.190.120">
    <property type="entry name" value="Osmoprotection protein (prox), domain 2"/>
    <property type="match status" value="1"/>
</dbReference>
<proteinExistence type="predicted"/>
<dbReference type="RefSeq" id="WP_246903110.1">
    <property type="nucleotide sequence ID" value="NZ_JALJRB010000003.1"/>
</dbReference>
<sequence>MKRHLLMALATVMVLVFFTIWAGGALAQEKAITIGGKNFTEQYLLVELAKRLLEKEGFKVTARTGVGTAIARQSLEADQIDMYYEYTGTAYTVFYQEEDPAVMTDPVKVYDWVRRRDAQKGLVWLEAVRFNNTYTIMMRREDAAKMGIKTISDFGNYVDQNPKEVTFALEAEFWERPDGFRALMALYQFRMPVRGVKRMDMGLTYLALRNGQVTAATGFATDGRISGFDLVNLEDDKNFFPVYNPAPVIRKAVLDQYPEIREVLKPLAEKLDTDTMQRLNAEVDVEHKDVSRAVEEWLKEVGLL</sequence>
<dbReference type="GO" id="GO:0022857">
    <property type="term" value="F:transmembrane transporter activity"/>
    <property type="evidence" value="ECO:0007669"/>
    <property type="project" value="InterPro"/>
</dbReference>
<feature type="domain" description="ABC-type glycine betaine transport system substrate-binding" evidence="1">
    <location>
        <begin position="30"/>
        <end position="300"/>
    </location>
</feature>
<reference evidence="2" key="1">
    <citation type="submission" date="2022-04" db="EMBL/GenBank/DDBJ databases">
        <title>Desulfatitalea alkaliphila sp. nov., a novel anaerobic sulfate-reducing bacterium isolated from terrestrial mud volcano, Taman Peninsula, Russia.</title>
        <authorList>
            <person name="Khomyakova M.A."/>
            <person name="Merkel A.Y."/>
            <person name="Slobodkin A.I."/>
        </authorList>
    </citation>
    <scope>NUCLEOTIDE SEQUENCE</scope>
    <source>
        <strain evidence="2">M08but</strain>
    </source>
</reference>
<dbReference type="EMBL" id="JALJRB010000003">
    <property type="protein sequence ID" value="MCJ8499674.1"/>
    <property type="molecule type" value="Genomic_DNA"/>
</dbReference>
<name>A0AA41R0I7_9BACT</name>
<gene>
    <name evidence="2" type="ORF">MRX98_03735</name>
</gene>
<dbReference type="Gene3D" id="3.40.190.10">
    <property type="entry name" value="Periplasmic binding protein-like II"/>
    <property type="match status" value="1"/>
</dbReference>
<evidence type="ECO:0000259" key="1">
    <source>
        <dbReference type="Pfam" id="PF04069"/>
    </source>
</evidence>
<dbReference type="Pfam" id="PF04069">
    <property type="entry name" value="OpuAC"/>
    <property type="match status" value="1"/>
</dbReference>
<dbReference type="Proteomes" id="UP001165427">
    <property type="component" value="Unassembled WGS sequence"/>
</dbReference>